<dbReference type="GO" id="GO:0008422">
    <property type="term" value="F:beta-glucosidase activity"/>
    <property type="evidence" value="ECO:0007669"/>
    <property type="project" value="TreeGrafter"/>
</dbReference>
<dbReference type="InterPro" id="IPR001360">
    <property type="entry name" value="Glyco_hydro_1"/>
</dbReference>
<dbReference type="GO" id="GO:0005975">
    <property type="term" value="P:carbohydrate metabolic process"/>
    <property type="evidence" value="ECO:0007669"/>
    <property type="project" value="InterPro"/>
</dbReference>
<reference evidence="5 6" key="1">
    <citation type="submission" date="2019-10" db="EMBL/GenBank/DDBJ databases">
        <title>Dictyobacter vulcani sp. nov., within the class Ktedonobacteria, isolated from soil of volcanic Mt. Zao.</title>
        <authorList>
            <person name="Zheng Y."/>
            <person name="Wang C.M."/>
            <person name="Sakai Y."/>
            <person name="Abe K."/>
            <person name="Yokota A."/>
            <person name="Yabe S."/>
        </authorList>
    </citation>
    <scope>NUCLEOTIDE SEQUENCE [LARGE SCALE GENOMIC DNA]</scope>
    <source>
        <strain evidence="5 6">W12</strain>
    </source>
</reference>
<keyword evidence="2" id="KW-0378">Hydrolase</keyword>
<organism evidence="5 6">
    <name type="scientific">Dictyobacter vulcani</name>
    <dbReference type="NCBI Taxonomy" id="2607529"/>
    <lineage>
        <taxon>Bacteria</taxon>
        <taxon>Bacillati</taxon>
        <taxon>Chloroflexota</taxon>
        <taxon>Ktedonobacteria</taxon>
        <taxon>Ktedonobacterales</taxon>
        <taxon>Dictyobacteraceae</taxon>
        <taxon>Dictyobacter</taxon>
    </lineage>
</organism>
<proteinExistence type="inferred from homology"/>
<evidence type="ECO:0000313" key="6">
    <source>
        <dbReference type="Proteomes" id="UP000326912"/>
    </source>
</evidence>
<protein>
    <recommendedName>
        <fullName evidence="7">Beta-glucosidase</fullName>
    </recommendedName>
</protein>
<name>A0A5J4KWM4_9CHLR</name>
<evidence type="ECO:0000256" key="1">
    <source>
        <dbReference type="ARBA" id="ARBA00010838"/>
    </source>
</evidence>
<evidence type="ECO:0000256" key="4">
    <source>
        <dbReference type="RuleBase" id="RU003690"/>
    </source>
</evidence>
<comment type="caution">
    <text evidence="5">The sequence shown here is derived from an EMBL/GenBank/DDBJ whole genome shotgun (WGS) entry which is preliminary data.</text>
</comment>
<dbReference type="PANTHER" id="PTHR10353:SF36">
    <property type="entry name" value="LP05116P"/>
    <property type="match status" value="1"/>
</dbReference>
<dbReference type="PRINTS" id="PR00131">
    <property type="entry name" value="GLHYDRLASE1"/>
</dbReference>
<evidence type="ECO:0000313" key="5">
    <source>
        <dbReference type="EMBL" id="GER91552.1"/>
    </source>
</evidence>
<dbReference type="EMBL" id="BKZW01000004">
    <property type="protein sequence ID" value="GER91552.1"/>
    <property type="molecule type" value="Genomic_DNA"/>
</dbReference>
<dbReference type="Pfam" id="PF00232">
    <property type="entry name" value="Glyco_hydro_1"/>
    <property type="match status" value="1"/>
</dbReference>
<evidence type="ECO:0008006" key="7">
    <source>
        <dbReference type="Google" id="ProtNLM"/>
    </source>
</evidence>
<sequence>MEQDVALMAEMGLRAYRFSISWSRVLPTGTGAVNQAGLDFYSRLVDCLLKHNIQPLATLYHWDLPTPLQDQGGWENRATAEAFADYAELMTKHLGDRVEKWITHNEPWCATFLGYGIGIHAPGIKNIPVVGIVAHNILLSHGLALPRMRAQLKETAQIGIAPNLFPVYTTEKSAAALERVEQELDFRNRWFLDPVFKGHYPPNLFKHLNCQAPDIQPGDMELISAPVDFLGINYYNPLHLDTWKESEQPGEKQNSFEILNASPDAEITAMGWEVYPQGLQDLLAWLQQNYAVPAIYITENGSAFPDHLTRIDAEERVVDEQRLRYLRGHIEAISRAIEQKKTPLSKAISPGP</sequence>
<dbReference type="AlphaFoldDB" id="A0A5J4KWM4"/>
<dbReference type="Gene3D" id="3.20.20.80">
    <property type="entry name" value="Glycosidases"/>
    <property type="match status" value="1"/>
</dbReference>
<dbReference type="InterPro" id="IPR017853">
    <property type="entry name" value="GH"/>
</dbReference>
<dbReference type="Proteomes" id="UP000326912">
    <property type="component" value="Unassembled WGS sequence"/>
</dbReference>
<keyword evidence="6" id="KW-1185">Reference proteome</keyword>
<dbReference type="PANTHER" id="PTHR10353">
    <property type="entry name" value="GLYCOSYL HYDROLASE"/>
    <property type="match status" value="1"/>
</dbReference>
<evidence type="ECO:0000256" key="3">
    <source>
        <dbReference type="ARBA" id="ARBA00023295"/>
    </source>
</evidence>
<evidence type="ECO:0000256" key="2">
    <source>
        <dbReference type="ARBA" id="ARBA00022801"/>
    </source>
</evidence>
<gene>
    <name evidence="5" type="ORF">KDW_57140</name>
</gene>
<comment type="similarity">
    <text evidence="1 4">Belongs to the glycosyl hydrolase 1 family.</text>
</comment>
<keyword evidence="3" id="KW-0326">Glycosidase</keyword>
<accession>A0A5J4KWM4</accession>
<dbReference type="SUPFAM" id="SSF51445">
    <property type="entry name" value="(Trans)glycosidases"/>
    <property type="match status" value="1"/>
</dbReference>